<name>A0A1Y2CPG1_9FUNG</name>
<accession>A0A1Y2CPG1</accession>
<dbReference type="Pfam" id="PF10294">
    <property type="entry name" value="Methyltransf_16"/>
    <property type="match status" value="1"/>
</dbReference>
<organism evidence="1 2">
    <name type="scientific">Rhizoclosmatium globosum</name>
    <dbReference type="NCBI Taxonomy" id="329046"/>
    <lineage>
        <taxon>Eukaryota</taxon>
        <taxon>Fungi</taxon>
        <taxon>Fungi incertae sedis</taxon>
        <taxon>Chytridiomycota</taxon>
        <taxon>Chytridiomycota incertae sedis</taxon>
        <taxon>Chytridiomycetes</taxon>
        <taxon>Chytridiales</taxon>
        <taxon>Chytriomycetaceae</taxon>
        <taxon>Rhizoclosmatium</taxon>
    </lineage>
</organism>
<protein>
    <submittedName>
        <fullName evidence="1">Uncharacterized protein</fullName>
    </submittedName>
</protein>
<dbReference type="CDD" id="cd02440">
    <property type="entry name" value="AdoMet_MTases"/>
    <property type="match status" value="1"/>
</dbReference>
<dbReference type="Proteomes" id="UP000193642">
    <property type="component" value="Unassembled WGS sequence"/>
</dbReference>
<dbReference type="InterPro" id="IPR029063">
    <property type="entry name" value="SAM-dependent_MTases_sf"/>
</dbReference>
<keyword evidence="2" id="KW-1185">Reference proteome</keyword>
<dbReference type="PANTHER" id="PTHR14614">
    <property type="entry name" value="HEPATOCELLULAR CARCINOMA-ASSOCIATED ANTIGEN"/>
    <property type="match status" value="1"/>
</dbReference>
<dbReference type="AlphaFoldDB" id="A0A1Y2CPG1"/>
<gene>
    <name evidence="1" type="ORF">BCR33DRAFT_847622</name>
</gene>
<reference evidence="1 2" key="1">
    <citation type="submission" date="2016-07" db="EMBL/GenBank/DDBJ databases">
        <title>Pervasive Adenine N6-methylation of Active Genes in Fungi.</title>
        <authorList>
            <consortium name="DOE Joint Genome Institute"/>
            <person name="Mondo S.J."/>
            <person name="Dannebaum R.O."/>
            <person name="Kuo R.C."/>
            <person name="Labutti K."/>
            <person name="Haridas S."/>
            <person name="Kuo A."/>
            <person name="Salamov A."/>
            <person name="Ahrendt S.R."/>
            <person name="Lipzen A."/>
            <person name="Sullivan W."/>
            <person name="Andreopoulos W.B."/>
            <person name="Clum A."/>
            <person name="Lindquist E."/>
            <person name="Daum C."/>
            <person name="Ramamoorthy G.K."/>
            <person name="Gryganskyi A."/>
            <person name="Culley D."/>
            <person name="Magnuson J.K."/>
            <person name="James T.Y."/>
            <person name="O'Malley M.A."/>
            <person name="Stajich J.E."/>
            <person name="Spatafora J.W."/>
            <person name="Visel A."/>
            <person name="Grigoriev I.V."/>
        </authorList>
    </citation>
    <scope>NUCLEOTIDE SEQUENCE [LARGE SCALE GENOMIC DNA]</scope>
    <source>
        <strain evidence="1 2">JEL800</strain>
    </source>
</reference>
<evidence type="ECO:0000313" key="1">
    <source>
        <dbReference type="EMBL" id="ORY48918.1"/>
    </source>
</evidence>
<dbReference type="InterPro" id="IPR019410">
    <property type="entry name" value="Methyltransf_16"/>
</dbReference>
<dbReference type="EMBL" id="MCGO01000010">
    <property type="protein sequence ID" value="ORY48918.1"/>
    <property type="molecule type" value="Genomic_DNA"/>
</dbReference>
<evidence type="ECO:0000313" key="2">
    <source>
        <dbReference type="Proteomes" id="UP000193642"/>
    </source>
</evidence>
<comment type="caution">
    <text evidence="1">The sequence shown here is derived from an EMBL/GenBank/DDBJ whole genome shotgun (WGS) entry which is preliminary data.</text>
</comment>
<sequence length="151" mass="16620">MLRNKPERIKGKRILELGAGVGLTTCVAAKLEPTLLVATDFDSNTFFMPGLACLLSDANHIPPSDLSVRKRKLEDALGVNASFDLILGSDLFWDEEMADLVISTIKELLVLSKDSGNARLVDRPAPVQISARRWTNPQAIYIVEIKLDSED</sequence>
<proteinExistence type="predicted"/>
<dbReference type="SUPFAM" id="SSF53335">
    <property type="entry name" value="S-adenosyl-L-methionine-dependent methyltransferases"/>
    <property type="match status" value="1"/>
</dbReference>
<dbReference type="Gene3D" id="3.40.50.150">
    <property type="entry name" value="Vaccinia Virus protein VP39"/>
    <property type="match status" value="1"/>
</dbReference>
<dbReference type="OrthoDB" id="194386at2759"/>